<dbReference type="Proteomes" id="UP001153269">
    <property type="component" value="Unassembled WGS sequence"/>
</dbReference>
<name>A0A9N7VZ39_PLEPL</name>
<protein>
    <submittedName>
        <fullName evidence="1">Uncharacterized protein</fullName>
    </submittedName>
</protein>
<dbReference type="AlphaFoldDB" id="A0A9N7VZ39"/>
<dbReference type="EMBL" id="CADEAL010004318">
    <property type="protein sequence ID" value="CAB1456925.1"/>
    <property type="molecule type" value="Genomic_DNA"/>
</dbReference>
<sequence length="104" mass="11728">MLPTWVGLNTLHAVMEKEPGRVSCTGGSRLWQDSMRDPSRVGWPGLLSSWKAHWVCDLTEEGCAFSNLERFTMESFDDSVTLQHRDCRVPIDGSDEESSLIERG</sequence>
<organism evidence="1 2">
    <name type="scientific">Pleuronectes platessa</name>
    <name type="common">European plaice</name>
    <dbReference type="NCBI Taxonomy" id="8262"/>
    <lineage>
        <taxon>Eukaryota</taxon>
        <taxon>Metazoa</taxon>
        <taxon>Chordata</taxon>
        <taxon>Craniata</taxon>
        <taxon>Vertebrata</taxon>
        <taxon>Euteleostomi</taxon>
        <taxon>Actinopterygii</taxon>
        <taxon>Neopterygii</taxon>
        <taxon>Teleostei</taxon>
        <taxon>Neoteleostei</taxon>
        <taxon>Acanthomorphata</taxon>
        <taxon>Carangaria</taxon>
        <taxon>Pleuronectiformes</taxon>
        <taxon>Pleuronectoidei</taxon>
        <taxon>Pleuronectidae</taxon>
        <taxon>Pleuronectes</taxon>
    </lineage>
</organism>
<proteinExistence type="predicted"/>
<accession>A0A9N7VZ39</accession>
<gene>
    <name evidence="1" type="ORF">PLEPLA_LOCUS44722</name>
</gene>
<reference evidence="1" key="1">
    <citation type="submission" date="2020-03" db="EMBL/GenBank/DDBJ databases">
        <authorList>
            <person name="Weist P."/>
        </authorList>
    </citation>
    <scope>NUCLEOTIDE SEQUENCE</scope>
</reference>
<comment type="caution">
    <text evidence="1">The sequence shown here is derived from an EMBL/GenBank/DDBJ whole genome shotgun (WGS) entry which is preliminary data.</text>
</comment>
<keyword evidence="2" id="KW-1185">Reference proteome</keyword>
<evidence type="ECO:0000313" key="2">
    <source>
        <dbReference type="Proteomes" id="UP001153269"/>
    </source>
</evidence>
<evidence type="ECO:0000313" key="1">
    <source>
        <dbReference type="EMBL" id="CAB1456925.1"/>
    </source>
</evidence>